<name>A0A8K0DI22_IGNLU</name>
<feature type="domain" description="Myb/SANT-like DNA-binding" evidence="1">
    <location>
        <begin position="71"/>
        <end position="156"/>
    </location>
</feature>
<evidence type="ECO:0000313" key="2">
    <source>
        <dbReference type="EMBL" id="KAF2903607.1"/>
    </source>
</evidence>
<dbReference type="EMBL" id="VTPC01000975">
    <property type="protein sequence ID" value="KAF2903607.1"/>
    <property type="molecule type" value="Genomic_DNA"/>
</dbReference>
<dbReference type="Pfam" id="PF13837">
    <property type="entry name" value="Myb_DNA-bind_4"/>
    <property type="match status" value="1"/>
</dbReference>
<sequence length="166" mass="19006">MNCENKSNLTIFDLESVVSYNLCLTDEELARAHKVTNSQRAALSASIEQAADTSQTNKVEDYTTKINQLIWQYNQVVDLIKSMSTHVDDLNHPKKRKQVFENVVNDLIGLKYEVSAIMVQNKWNSLVKSYRKTKDSKTRTERSPSRFNLYELMDEILGANPTNSSI</sequence>
<dbReference type="Proteomes" id="UP000801492">
    <property type="component" value="Unassembled WGS sequence"/>
</dbReference>
<keyword evidence="3" id="KW-1185">Reference proteome</keyword>
<gene>
    <name evidence="2" type="ORF">ILUMI_02578</name>
</gene>
<dbReference type="Gene3D" id="1.10.10.60">
    <property type="entry name" value="Homeodomain-like"/>
    <property type="match status" value="1"/>
</dbReference>
<comment type="caution">
    <text evidence="2">The sequence shown here is derived from an EMBL/GenBank/DDBJ whole genome shotgun (WGS) entry which is preliminary data.</text>
</comment>
<dbReference type="OrthoDB" id="6742202at2759"/>
<organism evidence="2 3">
    <name type="scientific">Ignelater luminosus</name>
    <name type="common">Cucubano</name>
    <name type="synonym">Pyrophorus luminosus</name>
    <dbReference type="NCBI Taxonomy" id="2038154"/>
    <lineage>
        <taxon>Eukaryota</taxon>
        <taxon>Metazoa</taxon>
        <taxon>Ecdysozoa</taxon>
        <taxon>Arthropoda</taxon>
        <taxon>Hexapoda</taxon>
        <taxon>Insecta</taxon>
        <taxon>Pterygota</taxon>
        <taxon>Neoptera</taxon>
        <taxon>Endopterygota</taxon>
        <taxon>Coleoptera</taxon>
        <taxon>Polyphaga</taxon>
        <taxon>Elateriformia</taxon>
        <taxon>Elateroidea</taxon>
        <taxon>Elateridae</taxon>
        <taxon>Agrypninae</taxon>
        <taxon>Pyrophorini</taxon>
        <taxon>Ignelater</taxon>
    </lineage>
</organism>
<evidence type="ECO:0000313" key="3">
    <source>
        <dbReference type="Proteomes" id="UP000801492"/>
    </source>
</evidence>
<dbReference type="InterPro" id="IPR044822">
    <property type="entry name" value="Myb_DNA-bind_4"/>
</dbReference>
<protein>
    <recommendedName>
        <fullName evidence="1">Myb/SANT-like DNA-binding domain-containing protein</fullName>
    </recommendedName>
</protein>
<dbReference type="AlphaFoldDB" id="A0A8K0DI22"/>
<evidence type="ECO:0000259" key="1">
    <source>
        <dbReference type="Pfam" id="PF13837"/>
    </source>
</evidence>
<accession>A0A8K0DI22</accession>
<proteinExistence type="predicted"/>
<reference evidence="2" key="1">
    <citation type="submission" date="2019-08" db="EMBL/GenBank/DDBJ databases">
        <title>The genome of the North American firefly Photinus pyralis.</title>
        <authorList>
            <consortium name="Photinus pyralis genome working group"/>
            <person name="Fallon T.R."/>
            <person name="Sander Lower S.E."/>
            <person name="Weng J.-K."/>
        </authorList>
    </citation>
    <scope>NUCLEOTIDE SEQUENCE</scope>
    <source>
        <strain evidence="2">TRF0915ILg1</strain>
        <tissue evidence="2">Whole body</tissue>
    </source>
</reference>